<dbReference type="PANTHER" id="PTHR33217:SF8">
    <property type="entry name" value="MUTATOR FAMILY TRANSPOSASE"/>
    <property type="match status" value="1"/>
</dbReference>
<sequence length="98" mass="10906">MTESFDFERALKDLQSGKDLTGKEGILTPLIKQLTEAALQGELDAHLAQEIEPNRKNGSTSKTIKSGTGCFELDTPRDRVATEISSITFRICTAWMFR</sequence>
<dbReference type="EMBL" id="UOFL01000196">
    <property type="protein sequence ID" value="VAW80312.1"/>
    <property type="molecule type" value="Genomic_DNA"/>
</dbReference>
<dbReference type="GO" id="GO:0003677">
    <property type="term" value="F:DNA binding"/>
    <property type="evidence" value="ECO:0007669"/>
    <property type="project" value="UniProtKB-KW"/>
</dbReference>
<dbReference type="GO" id="GO:0004803">
    <property type="term" value="F:transposase activity"/>
    <property type="evidence" value="ECO:0007669"/>
    <property type="project" value="InterPro"/>
</dbReference>
<feature type="compositionally biased region" description="Polar residues" evidence="4">
    <location>
        <begin position="56"/>
        <end position="66"/>
    </location>
</feature>
<evidence type="ECO:0000256" key="4">
    <source>
        <dbReference type="SAM" id="MobiDB-lite"/>
    </source>
</evidence>
<organism evidence="5">
    <name type="scientific">hydrothermal vent metagenome</name>
    <dbReference type="NCBI Taxonomy" id="652676"/>
    <lineage>
        <taxon>unclassified sequences</taxon>
        <taxon>metagenomes</taxon>
        <taxon>ecological metagenomes</taxon>
    </lineage>
</organism>
<dbReference type="GO" id="GO:0006313">
    <property type="term" value="P:DNA transposition"/>
    <property type="evidence" value="ECO:0007669"/>
    <property type="project" value="InterPro"/>
</dbReference>
<keyword evidence="1" id="KW-0815">Transposition</keyword>
<evidence type="ECO:0000256" key="3">
    <source>
        <dbReference type="ARBA" id="ARBA00023172"/>
    </source>
</evidence>
<protein>
    <submittedName>
        <fullName evidence="5">Mobile element protein</fullName>
    </submittedName>
</protein>
<feature type="region of interest" description="Disordered" evidence="4">
    <location>
        <begin position="49"/>
        <end position="68"/>
    </location>
</feature>
<gene>
    <name evidence="5" type="ORF">MNBD_GAMMA12-2374</name>
</gene>
<dbReference type="AlphaFoldDB" id="A0A3B0YYF6"/>
<accession>A0A3B0YYF6</accession>
<evidence type="ECO:0000313" key="5">
    <source>
        <dbReference type="EMBL" id="VAW80312.1"/>
    </source>
</evidence>
<dbReference type="InterPro" id="IPR001207">
    <property type="entry name" value="Transposase_mutator"/>
</dbReference>
<keyword evidence="2" id="KW-0238">DNA-binding</keyword>
<keyword evidence="3" id="KW-0233">DNA recombination</keyword>
<reference evidence="5" key="1">
    <citation type="submission" date="2018-06" db="EMBL/GenBank/DDBJ databases">
        <authorList>
            <person name="Zhirakovskaya E."/>
        </authorList>
    </citation>
    <scope>NUCLEOTIDE SEQUENCE</scope>
</reference>
<evidence type="ECO:0000256" key="2">
    <source>
        <dbReference type="ARBA" id="ARBA00023125"/>
    </source>
</evidence>
<name>A0A3B0YYF6_9ZZZZ</name>
<dbReference type="Pfam" id="PF00872">
    <property type="entry name" value="Transposase_mut"/>
    <property type="match status" value="1"/>
</dbReference>
<evidence type="ECO:0000256" key="1">
    <source>
        <dbReference type="ARBA" id="ARBA00022578"/>
    </source>
</evidence>
<dbReference type="PANTHER" id="PTHR33217">
    <property type="entry name" value="TRANSPOSASE FOR INSERTION SEQUENCE ELEMENT IS1081"/>
    <property type="match status" value="1"/>
</dbReference>
<proteinExistence type="predicted"/>